<dbReference type="SUPFAM" id="SSF52833">
    <property type="entry name" value="Thioredoxin-like"/>
    <property type="match status" value="2"/>
</dbReference>
<name>A0A1Q2H3M7_9GAMM</name>
<feature type="signal peptide" evidence="1">
    <location>
        <begin position="1"/>
        <end position="25"/>
    </location>
</feature>
<dbReference type="GO" id="GO:0016491">
    <property type="term" value="F:oxidoreductase activity"/>
    <property type="evidence" value="ECO:0007669"/>
    <property type="project" value="InterPro"/>
</dbReference>
<dbReference type="AlphaFoldDB" id="A0A1Q2H3M7"/>
<evidence type="ECO:0000313" key="3">
    <source>
        <dbReference type="EMBL" id="AQQ01965.1"/>
    </source>
</evidence>
<sequence length="301" mass="34274">MYMRNKVISCLVGLILFSICHTIKATEPSLVLQSESGEQISLDDYVGKKSTYLKFWATWCAPCMEQMPHFERSFEVYGDKIQFIAINIDLNETQKAIQSVKGKFGLSMPMMTDNTGRVAQYYQFLGTPYHVLLDRTGKVIYQGHDADSALNKTLKLLSHDGLSKQTQLLAAQGRYQPALLRIPDKGIKGVYFTAAWCDWYLADSRPDMSKNCINGQSQVNRLFKQGFTIESRISQLWTDTHAATEYITKFNVRHPLSIDFGNELFIENSISIVPTLIIYKDGKIIERITDFSTHISLENIQ</sequence>
<evidence type="ECO:0000313" key="4">
    <source>
        <dbReference type="Proteomes" id="UP000188243"/>
    </source>
</evidence>
<reference evidence="3 4" key="1">
    <citation type="submission" date="2017-02" db="EMBL/GenBank/DDBJ databases">
        <title>Complete genome sequence of the cold-active Pseudoalteromonas aliena strain EH1 isolated from Arctic seawater.</title>
        <authorList>
            <person name="Kim E."/>
            <person name="Heo E."/>
            <person name="Kim H."/>
            <person name="Kim D."/>
        </authorList>
    </citation>
    <scope>NUCLEOTIDE SEQUENCE [LARGE SCALE GENOMIC DNA]</scope>
    <source>
        <strain evidence="3 4">EH1</strain>
    </source>
</reference>
<dbReference type="PANTHER" id="PTHR42852">
    <property type="entry name" value="THIOL:DISULFIDE INTERCHANGE PROTEIN DSBE"/>
    <property type="match status" value="1"/>
</dbReference>
<dbReference type="Proteomes" id="UP000188243">
    <property type="component" value="Chromosome"/>
</dbReference>
<keyword evidence="1" id="KW-0732">Signal</keyword>
<gene>
    <name evidence="3" type="ORF">B0W48_00845</name>
</gene>
<accession>A0A1Q2H3M7</accession>
<dbReference type="GO" id="GO:0016209">
    <property type="term" value="F:antioxidant activity"/>
    <property type="evidence" value="ECO:0007669"/>
    <property type="project" value="InterPro"/>
</dbReference>
<evidence type="ECO:0000259" key="2">
    <source>
        <dbReference type="PROSITE" id="PS51352"/>
    </source>
</evidence>
<dbReference type="Gene3D" id="3.40.30.10">
    <property type="entry name" value="Glutaredoxin"/>
    <property type="match status" value="2"/>
</dbReference>
<dbReference type="PROSITE" id="PS51352">
    <property type="entry name" value="THIOREDOXIN_2"/>
    <property type="match status" value="1"/>
</dbReference>
<dbReference type="InterPro" id="IPR036249">
    <property type="entry name" value="Thioredoxin-like_sf"/>
</dbReference>
<dbReference type="InterPro" id="IPR050553">
    <property type="entry name" value="Thioredoxin_ResA/DsbE_sf"/>
</dbReference>
<dbReference type="Pfam" id="PF00578">
    <property type="entry name" value="AhpC-TSA"/>
    <property type="match status" value="1"/>
</dbReference>
<protein>
    <recommendedName>
        <fullName evidence="2">Thioredoxin domain-containing protein</fullName>
    </recommendedName>
</protein>
<organism evidence="3 4">
    <name type="scientific">Pseudoalteromonas aliena</name>
    <dbReference type="NCBI Taxonomy" id="247523"/>
    <lineage>
        <taxon>Bacteria</taxon>
        <taxon>Pseudomonadati</taxon>
        <taxon>Pseudomonadota</taxon>
        <taxon>Gammaproteobacteria</taxon>
        <taxon>Alteromonadales</taxon>
        <taxon>Pseudoalteromonadaceae</taxon>
        <taxon>Pseudoalteromonas</taxon>
    </lineage>
</organism>
<proteinExistence type="predicted"/>
<feature type="chain" id="PRO_5012749576" description="Thioredoxin domain-containing protein" evidence="1">
    <location>
        <begin position="26"/>
        <end position="301"/>
    </location>
</feature>
<dbReference type="CDD" id="cd02966">
    <property type="entry name" value="TlpA_like_family"/>
    <property type="match status" value="1"/>
</dbReference>
<dbReference type="EMBL" id="CP019628">
    <property type="protein sequence ID" value="AQQ01965.1"/>
    <property type="molecule type" value="Genomic_DNA"/>
</dbReference>
<feature type="domain" description="Thioredoxin" evidence="2">
    <location>
        <begin position="21"/>
        <end position="159"/>
    </location>
</feature>
<dbReference type="PANTHER" id="PTHR42852:SF13">
    <property type="entry name" value="PROTEIN DIPZ"/>
    <property type="match status" value="1"/>
</dbReference>
<dbReference type="KEGG" id="paln:B0W48_00845"/>
<dbReference type="STRING" id="247523.B0W48_00845"/>
<dbReference type="InterPro" id="IPR013766">
    <property type="entry name" value="Thioredoxin_domain"/>
</dbReference>
<evidence type="ECO:0000256" key="1">
    <source>
        <dbReference type="SAM" id="SignalP"/>
    </source>
</evidence>
<dbReference type="InterPro" id="IPR000866">
    <property type="entry name" value="AhpC/TSA"/>
</dbReference>